<organism evidence="2 3">
    <name type="scientific">Lophiotrema nucula</name>
    <dbReference type="NCBI Taxonomy" id="690887"/>
    <lineage>
        <taxon>Eukaryota</taxon>
        <taxon>Fungi</taxon>
        <taxon>Dikarya</taxon>
        <taxon>Ascomycota</taxon>
        <taxon>Pezizomycotina</taxon>
        <taxon>Dothideomycetes</taxon>
        <taxon>Pleosporomycetidae</taxon>
        <taxon>Pleosporales</taxon>
        <taxon>Lophiotremataceae</taxon>
        <taxon>Lophiotrema</taxon>
    </lineage>
</organism>
<dbReference type="OrthoDB" id="5383057at2759"/>
<accession>A0A6A5ZUS1</accession>
<protein>
    <submittedName>
        <fullName evidence="2">Uncharacterized protein</fullName>
    </submittedName>
</protein>
<feature type="compositionally biased region" description="Low complexity" evidence="1">
    <location>
        <begin position="56"/>
        <end position="70"/>
    </location>
</feature>
<dbReference type="Proteomes" id="UP000799770">
    <property type="component" value="Unassembled WGS sequence"/>
</dbReference>
<evidence type="ECO:0000313" key="2">
    <source>
        <dbReference type="EMBL" id="KAF2122633.1"/>
    </source>
</evidence>
<name>A0A6A5ZUS1_9PLEO</name>
<feature type="compositionally biased region" description="Polar residues" evidence="1">
    <location>
        <begin position="207"/>
        <end position="226"/>
    </location>
</feature>
<dbReference type="AlphaFoldDB" id="A0A6A5ZUS1"/>
<proteinExistence type="predicted"/>
<feature type="compositionally biased region" description="Low complexity" evidence="1">
    <location>
        <begin position="111"/>
        <end position="129"/>
    </location>
</feature>
<feature type="compositionally biased region" description="Polar residues" evidence="1">
    <location>
        <begin position="168"/>
        <end position="177"/>
    </location>
</feature>
<reference evidence="2" key="1">
    <citation type="journal article" date="2020" name="Stud. Mycol.">
        <title>101 Dothideomycetes genomes: a test case for predicting lifestyles and emergence of pathogens.</title>
        <authorList>
            <person name="Haridas S."/>
            <person name="Albert R."/>
            <person name="Binder M."/>
            <person name="Bloem J."/>
            <person name="Labutti K."/>
            <person name="Salamov A."/>
            <person name="Andreopoulos B."/>
            <person name="Baker S."/>
            <person name="Barry K."/>
            <person name="Bills G."/>
            <person name="Bluhm B."/>
            <person name="Cannon C."/>
            <person name="Castanera R."/>
            <person name="Culley D."/>
            <person name="Daum C."/>
            <person name="Ezra D."/>
            <person name="Gonzalez J."/>
            <person name="Henrissat B."/>
            <person name="Kuo A."/>
            <person name="Liang C."/>
            <person name="Lipzen A."/>
            <person name="Lutzoni F."/>
            <person name="Magnuson J."/>
            <person name="Mondo S."/>
            <person name="Nolan M."/>
            <person name="Ohm R."/>
            <person name="Pangilinan J."/>
            <person name="Park H.-J."/>
            <person name="Ramirez L."/>
            <person name="Alfaro M."/>
            <person name="Sun H."/>
            <person name="Tritt A."/>
            <person name="Yoshinaga Y."/>
            <person name="Zwiers L.-H."/>
            <person name="Turgeon B."/>
            <person name="Goodwin S."/>
            <person name="Spatafora J."/>
            <person name="Crous P."/>
            <person name="Grigoriev I."/>
        </authorList>
    </citation>
    <scope>NUCLEOTIDE SEQUENCE</scope>
    <source>
        <strain evidence="2">CBS 627.86</strain>
    </source>
</reference>
<feature type="compositionally biased region" description="Polar residues" evidence="1">
    <location>
        <begin position="1"/>
        <end position="18"/>
    </location>
</feature>
<evidence type="ECO:0000313" key="3">
    <source>
        <dbReference type="Proteomes" id="UP000799770"/>
    </source>
</evidence>
<dbReference type="EMBL" id="ML977310">
    <property type="protein sequence ID" value="KAF2122633.1"/>
    <property type="molecule type" value="Genomic_DNA"/>
</dbReference>
<sequence>MSSHGQKVTTDPESTRNPIQEGAGVITSDSLASESLSSGGEFGAGNPKAVASKQPSASTTTNTTDTSNATKLEAAPDAEAREAQEGWSESASLNAGAGLGKDSGVGPTYNTSSSATGTGSTETSESTTSYGNAGVAPTGAYAGSNLNEGDLKPKGKNITAGGFDDSAPNASFNQEIGTNKDPGRAAEAKYQLVDAQAGGDAGGQRQEGVSGQTASGYDTLDANEST</sequence>
<feature type="compositionally biased region" description="Low complexity" evidence="1">
    <location>
        <begin position="28"/>
        <end position="39"/>
    </location>
</feature>
<gene>
    <name evidence="2" type="ORF">BDV96DRAFT_561119</name>
</gene>
<feature type="region of interest" description="Disordered" evidence="1">
    <location>
        <begin position="1"/>
        <end position="226"/>
    </location>
</feature>
<evidence type="ECO:0000256" key="1">
    <source>
        <dbReference type="SAM" id="MobiDB-lite"/>
    </source>
</evidence>
<keyword evidence="3" id="KW-1185">Reference proteome</keyword>